<keyword evidence="2" id="KW-0732">Signal</keyword>
<keyword evidence="4" id="KW-1185">Reference proteome</keyword>
<accession>A0A4Y2HZI5</accession>
<dbReference type="Proteomes" id="UP000499080">
    <property type="component" value="Unassembled WGS sequence"/>
</dbReference>
<evidence type="ECO:0000313" key="4">
    <source>
        <dbReference type="Proteomes" id="UP000499080"/>
    </source>
</evidence>
<dbReference type="OrthoDB" id="6432659at2759"/>
<evidence type="ECO:0000256" key="2">
    <source>
        <dbReference type="SAM" id="SignalP"/>
    </source>
</evidence>
<feature type="compositionally biased region" description="Polar residues" evidence="1">
    <location>
        <begin position="223"/>
        <end position="234"/>
    </location>
</feature>
<feature type="region of interest" description="Disordered" evidence="1">
    <location>
        <begin position="147"/>
        <end position="237"/>
    </location>
</feature>
<feature type="chain" id="PRO_5021289381" evidence="2">
    <location>
        <begin position="20"/>
        <end position="499"/>
    </location>
</feature>
<dbReference type="EMBL" id="BGPR01002265">
    <property type="protein sequence ID" value="GBM70665.1"/>
    <property type="molecule type" value="Genomic_DNA"/>
</dbReference>
<feature type="compositionally biased region" description="Polar residues" evidence="1">
    <location>
        <begin position="179"/>
        <end position="189"/>
    </location>
</feature>
<name>A0A4Y2HZI5_ARAVE</name>
<feature type="signal peptide" evidence="2">
    <location>
        <begin position="1"/>
        <end position="19"/>
    </location>
</feature>
<organism evidence="3 4">
    <name type="scientific">Araneus ventricosus</name>
    <name type="common">Orbweaver spider</name>
    <name type="synonym">Epeira ventricosa</name>
    <dbReference type="NCBI Taxonomy" id="182803"/>
    <lineage>
        <taxon>Eukaryota</taxon>
        <taxon>Metazoa</taxon>
        <taxon>Ecdysozoa</taxon>
        <taxon>Arthropoda</taxon>
        <taxon>Chelicerata</taxon>
        <taxon>Arachnida</taxon>
        <taxon>Araneae</taxon>
        <taxon>Araneomorphae</taxon>
        <taxon>Entelegynae</taxon>
        <taxon>Araneoidea</taxon>
        <taxon>Araneidae</taxon>
        <taxon>Araneus</taxon>
    </lineage>
</organism>
<gene>
    <name evidence="3" type="ORF">AVEN_187336_1</name>
</gene>
<proteinExistence type="predicted"/>
<sequence length="499" mass="53671">MKASLALALISALSALVTGQTAGTASPFYQKNGQVFTLQSTTPTPQTSTMVSLSPQTSVSVRHTIVRNRPAYPYPYTETTLQSDGSEDSSYYYTYEDTSEESSNKYLTTPIPTTPTSKSTVRSFWNSQKAQLDARRKESTQKFLPTYSRPTANTESKPKVEFKVREKPKFGLANRNKEQTTTPASSEDYTSQVQTTTQKSVKNNNIEANSAIEKSPVKDDSNRVQAKGSNQNQIVGRIGEIPVQNKFSTQIQPSVQAQSKNVNRFGASRQSKFDESAATNKLAESIAKLQQPALKNTLSSLAALASNKNQQPALSPEQFLLNLNKQQLSLSNNKQQSPVNNQLLTSNLQGLLNSNQNQQQLPNTNQQSLLSLLLNNQQTSKPNAFVVTSPAVNTAARSSESLVDSGEGSSFLSRLGALALGGGGDGLVLERDGGYGGGNGLSFNLGPVPDPLTILLKLLSLIPRPLLDLNGRIFFGIELGKNAGLVSGAAAKPGLKPIG</sequence>
<evidence type="ECO:0000256" key="1">
    <source>
        <dbReference type="SAM" id="MobiDB-lite"/>
    </source>
</evidence>
<protein>
    <submittedName>
        <fullName evidence="3">Uncharacterized protein</fullName>
    </submittedName>
</protein>
<comment type="caution">
    <text evidence="3">The sequence shown here is derived from an EMBL/GenBank/DDBJ whole genome shotgun (WGS) entry which is preliminary data.</text>
</comment>
<feature type="compositionally biased region" description="Low complexity" evidence="1">
    <location>
        <begin position="190"/>
        <end position="202"/>
    </location>
</feature>
<dbReference type="AlphaFoldDB" id="A0A4Y2HZI5"/>
<feature type="compositionally biased region" description="Basic and acidic residues" evidence="1">
    <location>
        <begin position="156"/>
        <end position="169"/>
    </location>
</feature>
<evidence type="ECO:0000313" key="3">
    <source>
        <dbReference type="EMBL" id="GBM70665.1"/>
    </source>
</evidence>
<reference evidence="3 4" key="1">
    <citation type="journal article" date="2019" name="Sci. Rep.">
        <title>Orb-weaving spider Araneus ventricosus genome elucidates the spidroin gene catalogue.</title>
        <authorList>
            <person name="Kono N."/>
            <person name="Nakamura H."/>
            <person name="Ohtoshi R."/>
            <person name="Moran D.A.P."/>
            <person name="Shinohara A."/>
            <person name="Yoshida Y."/>
            <person name="Fujiwara M."/>
            <person name="Mori M."/>
            <person name="Tomita M."/>
            <person name="Arakawa K."/>
        </authorList>
    </citation>
    <scope>NUCLEOTIDE SEQUENCE [LARGE SCALE GENOMIC DNA]</scope>
</reference>